<dbReference type="InterPro" id="IPR003583">
    <property type="entry name" value="Hlx-hairpin-Hlx_DNA-bd_motif"/>
</dbReference>
<dbReference type="RefSeq" id="WP_219777858.1">
    <property type="nucleotide sequence ID" value="NZ_JAHXPT010000001.1"/>
</dbReference>
<dbReference type="NCBIfam" id="TIGR00426">
    <property type="entry name" value="competence protein ComEA helix-hairpin-helix repeat region"/>
    <property type="match status" value="1"/>
</dbReference>
<organism evidence="3 4">
    <name type="scientific">Clostridium weizhouense</name>
    <dbReference type="NCBI Taxonomy" id="2859781"/>
    <lineage>
        <taxon>Bacteria</taxon>
        <taxon>Bacillati</taxon>
        <taxon>Bacillota</taxon>
        <taxon>Clostridia</taxon>
        <taxon>Eubacteriales</taxon>
        <taxon>Clostridiaceae</taxon>
        <taxon>Clostridium</taxon>
    </lineage>
</organism>
<keyword evidence="4" id="KW-1185">Reference proteome</keyword>
<sequence>MDKEKKKIGIIAIIIIILAITIFTYIRGGAKELKKNDNTSIFVENNALETEADNDKNFIKEIKNKKIVVEIKGEVNKPDVYELNDDSIVKDLIDIAGGITEKAEISNINRAKKLQNHELIYISNKNEILNKGESLNNTGTSLKNNGKININSSSMEELKKIPGIGDAKAKKIIEYRENIGLFNSIEDLRNIDGIGEKMFEKLKNEVEV</sequence>
<dbReference type="PANTHER" id="PTHR21180:SF32">
    <property type="entry name" value="ENDONUCLEASE_EXONUCLEASE_PHOSPHATASE FAMILY DOMAIN-CONTAINING PROTEIN 1"/>
    <property type="match status" value="1"/>
</dbReference>
<evidence type="ECO:0000259" key="2">
    <source>
        <dbReference type="SMART" id="SM00278"/>
    </source>
</evidence>
<dbReference type="InterPro" id="IPR019554">
    <property type="entry name" value="Soluble_ligand-bd"/>
</dbReference>
<dbReference type="Gene3D" id="3.10.560.10">
    <property type="entry name" value="Outer membrane lipoprotein wza domain like"/>
    <property type="match status" value="1"/>
</dbReference>
<name>A0ABS7AJF3_9CLOT</name>
<dbReference type="EMBL" id="JAHXPT010000001">
    <property type="protein sequence ID" value="MBW6408803.1"/>
    <property type="molecule type" value="Genomic_DNA"/>
</dbReference>
<dbReference type="InterPro" id="IPR004509">
    <property type="entry name" value="Competence_ComEA_HhH"/>
</dbReference>
<dbReference type="Pfam" id="PF12836">
    <property type="entry name" value="HHH_3"/>
    <property type="match status" value="1"/>
</dbReference>
<keyword evidence="1" id="KW-0472">Membrane</keyword>
<keyword evidence="1" id="KW-0812">Transmembrane</keyword>
<evidence type="ECO:0000313" key="4">
    <source>
        <dbReference type="Proteomes" id="UP001519921"/>
    </source>
</evidence>
<dbReference type="PANTHER" id="PTHR21180">
    <property type="entry name" value="ENDONUCLEASE/EXONUCLEASE/PHOSPHATASE FAMILY DOMAIN-CONTAINING PROTEIN 1"/>
    <property type="match status" value="1"/>
</dbReference>
<dbReference type="Proteomes" id="UP001519921">
    <property type="component" value="Unassembled WGS sequence"/>
</dbReference>
<proteinExistence type="predicted"/>
<dbReference type="SUPFAM" id="SSF47781">
    <property type="entry name" value="RuvA domain 2-like"/>
    <property type="match status" value="1"/>
</dbReference>
<feature type="transmembrane region" description="Helical" evidence="1">
    <location>
        <begin position="7"/>
        <end position="26"/>
    </location>
</feature>
<keyword evidence="1" id="KW-1133">Transmembrane helix</keyword>
<comment type="caution">
    <text evidence="3">The sequence shown here is derived from an EMBL/GenBank/DDBJ whole genome shotgun (WGS) entry which is preliminary data.</text>
</comment>
<dbReference type="InterPro" id="IPR051675">
    <property type="entry name" value="Endo/Exo/Phosphatase_dom_1"/>
</dbReference>
<dbReference type="InterPro" id="IPR010994">
    <property type="entry name" value="RuvA_2-like"/>
</dbReference>
<feature type="domain" description="Helix-hairpin-helix DNA-binding motif class 1" evidence="2">
    <location>
        <begin position="156"/>
        <end position="175"/>
    </location>
</feature>
<evidence type="ECO:0000313" key="3">
    <source>
        <dbReference type="EMBL" id="MBW6408803.1"/>
    </source>
</evidence>
<dbReference type="SMART" id="SM00278">
    <property type="entry name" value="HhH1"/>
    <property type="match status" value="2"/>
</dbReference>
<dbReference type="Gene3D" id="1.10.150.310">
    <property type="entry name" value="Tex RuvX-like domain-like"/>
    <property type="match status" value="1"/>
</dbReference>
<gene>
    <name evidence="3" type="ORF">KYD98_01700</name>
</gene>
<reference evidence="3 4" key="1">
    <citation type="submission" date="2021-07" db="EMBL/GenBank/DDBJ databases">
        <title>Clostridium weizhouense sp. nov., an anaerobic bacterium isolated from activated sludge of Petroleum wastewater.</title>
        <authorList>
            <person name="Li Q."/>
        </authorList>
    </citation>
    <scope>NUCLEOTIDE SEQUENCE [LARGE SCALE GENOMIC DNA]</scope>
    <source>
        <strain evidence="3 4">YB-6</strain>
    </source>
</reference>
<evidence type="ECO:0000256" key="1">
    <source>
        <dbReference type="SAM" id="Phobius"/>
    </source>
</evidence>
<protein>
    <submittedName>
        <fullName evidence="3">Helix-hairpin-helix domain-containing protein</fullName>
    </submittedName>
</protein>
<dbReference type="Pfam" id="PF10531">
    <property type="entry name" value="SLBB"/>
    <property type="match status" value="1"/>
</dbReference>
<accession>A0ABS7AJF3</accession>
<feature type="domain" description="Helix-hairpin-helix DNA-binding motif class 1" evidence="2">
    <location>
        <begin position="186"/>
        <end position="205"/>
    </location>
</feature>